<dbReference type="Proteomes" id="UP000198937">
    <property type="component" value="Unassembled WGS sequence"/>
</dbReference>
<evidence type="ECO:0000256" key="2">
    <source>
        <dbReference type="SAM" id="Phobius"/>
    </source>
</evidence>
<dbReference type="OrthoDB" id="7806295at2"/>
<feature type="transmembrane region" description="Helical" evidence="2">
    <location>
        <begin position="151"/>
        <end position="171"/>
    </location>
</feature>
<protein>
    <submittedName>
        <fullName evidence="3">CDP-Glycerol:Poly(Glycerophosphate) glycerophosphotransferase</fullName>
    </submittedName>
</protein>
<dbReference type="SUPFAM" id="SSF53756">
    <property type="entry name" value="UDP-Glycosyltransferase/glycogen phosphorylase"/>
    <property type="match status" value="1"/>
</dbReference>
<name>A0A1C6UFY4_9ACTN</name>
<feature type="transmembrane region" description="Helical" evidence="2">
    <location>
        <begin position="84"/>
        <end position="102"/>
    </location>
</feature>
<dbReference type="GO" id="GO:0016020">
    <property type="term" value="C:membrane"/>
    <property type="evidence" value="ECO:0007669"/>
    <property type="project" value="InterPro"/>
</dbReference>
<gene>
    <name evidence="3" type="ORF">GA0070617_2244</name>
</gene>
<evidence type="ECO:0000313" key="3">
    <source>
        <dbReference type="EMBL" id="SCL53025.1"/>
    </source>
</evidence>
<sequence>MRGDLVRKLIARCLTTGLALLAFGVVALTGATGWGLALAVAALAAAAWERRVRPAADVLPETTLVAAGVLVGYARRLDAGFDPVLAVTALAVLGLILFAGPLREAGLLELRAANLPVRQWSATIAAQLGNAVLALLAVVALAALLVLPAVVALLATLAVGAAAGTVALGLARGRLRPQAGTPVGRALRRHQPEFLLYFSAPPGSEYQVTMWLPYLERLGRPFLVVLREPEFLGSVSAATSAPVVFCPTLKALDEVLVPSLRAAFYVNHGAKNSHCVRFTQLTHIQLHHGDSDKAPSANPVSGIFDRIFVAGPAAIERYARAGVAIPAEKFEVVGRPQVEAIQVRREPVTASANPTVLYTPTWTGHHADANYCSLPVAEGLIRALLARGATVILRAHPYTTQNPTSARQLARVTELLAADRSRTGRQHVFGAASRELTLTECVNRSDALISDVSGVISDYLYSGKPYAVTDMLGDDRFVERFPLAASGYLLRRDLADVEEVLTRLLETDPAASARWATRAHYLGDFPAETYAEVFLAAARRHLEPGWSPPEPRATPSQAGGGVRLSPTG</sequence>
<dbReference type="EMBL" id="FMIA01000002">
    <property type="protein sequence ID" value="SCL53025.1"/>
    <property type="molecule type" value="Genomic_DNA"/>
</dbReference>
<accession>A0A1C6UFY4</accession>
<keyword evidence="3" id="KW-0808">Transferase</keyword>
<reference evidence="3 4" key="1">
    <citation type="submission" date="2016-06" db="EMBL/GenBank/DDBJ databases">
        <authorList>
            <person name="Kjaerup R.B."/>
            <person name="Dalgaard T.S."/>
            <person name="Juul-Madsen H.R."/>
        </authorList>
    </citation>
    <scope>NUCLEOTIDE SEQUENCE [LARGE SCALE GENOMIC DNA]</scope>
    <source>
        <strain evidence="3 4">DSM 45577</strain>
    </source>
</reference>
<feature type="region of interest" description="Disordered" evidence="1">
    <location>
        <begin position="545"/>
        <end position="568"/>
    </location>
</feature>
<proteinExistence type="predicted"/>
<keyword evidence="4" id="KW-1185">Reference proteome</keyword>
<dbReference type="Gene3D" id="3.40.50.12580">
    <property type="match status" value="1"/>
</dbReference>
<keyword evidence="2" id="KW-1133">Transmembrane helix</keyword>
<organism evidence="3 4">
    <name type="scientific">Micromonospora yangpuensis</name>
    <dbReference type="NCBI Taxonomy" id="683228"/>
    <lineage>
        <taxon>Bacteria</taxon>
        <taxon>Bacillati</taxon>
        <taxon>Actinomycetota</taxon>
        <taxon>Actinomycetes</taxon>
        <taxon>Micromonosporales</taxon>
        <taxon>Micromonosporaceae</taxon>
        <taxon>Micromonospora</taxon>
    </lineage>
</organism>
<dbReference type="GO" id="GO:0047355">
    <property type="term" value="F:CDP-glycerol glycerophosphotransferase activity"/>
    <property type="evidence" value="ECO:0007669"/>
    <property type="project" value="InterPro"/>
</dbReference>
<dbReference type="AlphaFoldDB" id="A0A1C6UFY4"/>
<dbReference type="InterPro" id="IPR043148">
    <property type="entry name" value="TagF_C"/>
</dbReference>
<dbReference type="STRING" id="683228.GA0070617_2244"/>
<dbReference type="Pfam" id="PF04464">
    <property type="entry name" value="Glyphos_transf"/>
    <property type="match status" value="1"/>
</dbReference>
<keyword evidence="2" id="KW-0812">Transmembrane</keyword>
<feature type="transmembrane region" description="Helical" evidence="2">
    <location>
        <begin position="123"/>
        <end position="145"/>
    </location>
</feature>
<dbReference type="RefSeq" id="WP_091436158.1">
    <property type="nucleotide sequence ID" value="NZ_BMMJ01000004.1"/>
</dbReference>
<evidence type="ECO:0000313" key="4">
    <source>
        <dbReference type="Proteomes" id="UP000198937"/>
    </source>
</evidence>
<evidence type="ECO:0000256" key="1">
    <source>
        <dbReference type="SAM" id="MobiDB-lite"/>
    </source>
</evidence>
<dbReference type="InterPro" id="IPR007554">
    <property type="entry name" value="Glycerophosphate_synth"/>
</dbReference>
<keyword evidence="2" id="KW-0472">Membrane</keyword>